<evidence type="ECO:0000313" key="1">
    <source>
        <dbReference type="EMBL" id="KAI1702552.1"/>
    </source>
</evidence>
<organism evidence="1 2">
    <name type="scientific">Ditylenchus destructor</name>
    <dbReference type="NCBI Taxonomy" id="166010"/>
    <lineage>
        <taxon>Eukaryota</taxon>
        <taxon>Metazoa</taxon>
        <taxon>Ecdysozoa</taxon>
        <taxon>Nematoda</taxon>
        <taxon>Chromadorea</taxon>
        <taxon>Rhabditida</taxon>
        <taxon>Tylenchina</taxon>
        <taxon>Tylenchomorpha</taxon>
        <taxon>Sphaerularioidea</taxon>
        <taxon>Anguinidae</taxon>
        <taxon>Anguininae</taxon>
        <taxon>Ditylenchus</taxon>
    </lineage>
</organism>
<comment type="caution">
    <text evidence="1">The sequence shown here is derived from an EMBL/GenBank/DDBJ whole genome shotgun (WGS) entry which is preliminary data.</text>
</comment>
<dbReference type="AlphaFoldDB" id="A0AAD4QXR1"/>
<reference evidence="1" key="1">
    <citation type="submission" date="2022-01" db="EMBL/GenBank/DDBJ databases">
        <title>Genome Sequence Resource for Two Populations of Ditylenchus destructor, the Migratory Endoparasitic Phytonematode.</title>
        <authorList>
            <person name="Zhang H."/>
            <person name="Lin R."/>
            <person name="Xie B."/>
        </authorList>
    </citation>
    <scope>NUCLEOTIDE SEQUENCE</scope>
    <source>
        <strain evidence="1">BazhouSP</strain>
    </source>
</reference>
<gene>
    <name evidence="1" type="ORF">DdX_15451</name>
</gene>
<keyword evidence="2" id="KW-1185">Reference proteome</keyword>
<sequence>MSGQKSIFHLLSVESDDENSVVEGLVNVLDVSVLELSDVEYVDDVSVLVELELGVELLEVELLGVELLGVELLEDELELGVELLEDELELGVEEEELLEDELLGVELLEDELELGLYTTKDQLTLIPSIPATLFHMYLNGSRTVRHTESMTICRSNVLAHKMSQDGITIEEMSLTHPNWLNVARNSVLRGSFGSKTLEHL</sequence>
<name>A0AAD4QXR1_9BILA</name>
<accession>A0AAD4QXR1</accession>
<dbReference type="Proteomes" id="UP001201812">
    <property type="component" value="Unassembled WGS sequence"/>
</dbReference>
<dbReference type="EMBL" id="JAKKPZ010000097">
    <property type="protein sequence ID" value="KAI1702552.1"/>
    <property type="molecule type" value="Genomic_DNA"/>
</dbReference>
<evidence type="ECO:0000313" key="2">
    <source>
        <dbReference type="Proteomes" id="UP001201812"/>
    </source>
</evidence>
<protein>
    <submittedName>
        <fullName evidence="1">Uncharacterized protein</fullName>
    </submittedName>
</protein>
<proteinExistence type="predicted"/>